<comment type="caution">
    <text evidence="1">The sequence shown here is derived from an EMBL/GenBank/DDBJ whole genome shotgun (WGS) entry which is preliminary data.</text>
</comment>
<protein>
    <submittedName>
        <fullName evidence="1">Uncharacterized protein</fullName>
    </submittedName>
</protein>
<organism evidence="1">
    <name type="scientific">marine sediment metagenome</name>
    <dbReference type="NCBI Taxonomy" id="412755"/>
    <lineage>
        <taxon>unclassified sequences</taxon>
        <taxon>metagenomes</taxon>
        <taxon>ecological metagenomes</taxon>
    </lineage>
</organism>
<gene>
    <name evidence="1" type="ORF">LCGC14_1102490</name>
</gene>
<sequence>MCEMASFIFQPCGEVPVKVWELDDHTGTLEHHRVQDADKRDCWREGHYSPQGEIVCRVIVGDSLEATECESIIRARWPRFTDFFSWALLKAQIENLDLAGLTSAEGLKLPGSIGGWLYLNGLTSAEGLKLPGSIRGGLDLAGLTSAEGLKLPGSIGGWLDLAGLTSAEGLKLPGSIGGGLNLNGLTSAEGLKLPGSIGGGLYLPEHIRKALKKKA</sequence>
<name>A0A0F9QFA6_9ZZZZ</name>
<dbReference type="AlphaFoldDB" id="A0A0F9QFA6"/>
<dbReference type="EMBL" id="LAZR01004977">
    <property type="protein sequence ID" value="KKN03953.1"/>
    <property type="molecule type" value="Genomic_DNA"/>
</dbReference>
<reference evidence="1" key="1">
    <citation type="journal article" date="2015" name="Nature">
        <title>Complex archaea that bridge the gap between prokaryotes and eukaryotes.</title>
        <authorList>
            <person name="Spang A."/>
            <person name="Saw J.H."/>
            <person name="Jorgensen S.L."/>
            <person name="Zaremba-Niedzwiedzka K."/>
            <person name="Martijn J."/>
            <person name="Lind A.E."/>
            <person name="van Eijk R."/>
            <person name="Schleper C."/>
            <person name="Guy L."/>
            <person name="Ettema T.J."/>
        </authorList>
    </citation>
    <scope>NUCLEOTIDE SEQUENCE</scope>
</reference>
<proteinExistence type="predicted"/>
<accession>A0A0F9QFA6</accession>
<evidence type="ECO:0000313" key="1">
    <source>
        <dbReference type="EMBL" id="KKN03953.1"/>
    </source>
</evidence>